<dbReference type="PANTHER" id="PTHR31001">
    <property type="entry name" value="UNCHARACTERIZED TRANSCRIPTIONAL REGULATORY PROTEIN"/>
    <property type="match status" value="1"/>
</dbReference>
<evidence type="ECO:0000256" key="2">
    <source>
        <dbReference type="ARBA" id="ARBA00023242"/>
    </source>
</evidence>
<dbReference type="InterPro" id="IPR050613">
    <property type="entry name" value="Sec_Metabolite_Reg"/>
</dbReference>
<evidence type="ECO:0000256" key="3">
    <source>
        <dbReference type="SAM" id="MobiDB-lite"/>
    </source>
</evidence>
<dbReference type="SMART" id="SM00066">
    <property type="entry name" value="GAL4"/>
    <property type="match status" value="1"/>
</dbReference>
<evidence type="ECO:0000256" key="1">
    <source>
        <dbReference type="ARBA" id="ARBA00004123"/>
    </source>
</evidence>
<dbReference type="STRING" id="741276.A0A2S5B6D1"/>
<comment type="caution">
    <text evidence="5">The sequence shown here is derived from an EMBL/GenBank/DDBJ whole genome shotgun (WGS) entry which is preliminary data.</text>
</comment>
<protein>
    <recommendedName>
        <fullName evidence="4">Zn(2)-C6 fungal-type domain-containing protein</fullName>
    </recommendedName>
</protein>
<feature type="region of interest" description="Disordered" evidence="3">
    <location>
        <begin position="97"/>
        <end position="131"/>
    </location>
</feature>
<keyword evidence="2" id="KW-0539">Nucleus</keyword>
<dbReference type="InterPro" id="IPR001138">
    <property type="entry name" value="Zn2Cys6_DnaBD"/>
</dbReference>
<evidence type="ECO:0000313" key="5">
    <source>
        <dbReference type="EMBL" id="POY72342.1"/>
    </source>
</evidence>
<feature type="region of interest" description="Disordered" evidence="3">
    <location>
        <begin position="265"/>
        <end position="284"/>
    </location>
</feature>
<dbReference type="OrthoDB" id="6780543at2759"/>
<gene>
    <name evidence="5" type="ORF">BMF94_4644</name>
</gene>
<dbReference type="GO" id="GO:0005634">
    <property type="term" value="C:nucleus"/>
    <property type="evidence" value="ECO:0007669"/>
    <property type="project" value="UniProtKB-SubCell"/>
</dbReference>
<dbReference type="EMBL" id="PJQD01000050">
    <property type="protein sequence ID" value="POY72342.1"/>
    <property type="molecule type" value="Genomic_DNA"/>
</dbReference>
<dbReference type="PROSITE" id="PS00463">
    <property type="entry name" value="ZN2_CY6_FUNGAL_1"/>
    <property type="match status" value="1"/>
</dbReference>
<proteinExistence type="predicted"/>
<evidence type="ECO:0000313" key="6">
    <source>
        <dbReference type="Proteomes" id="UP000237144"/>
    </source>
</evidence>
<feature type="region of interest" description="Disordered" evidence="3">
    <location>
        <begin position="163"/>
        <end position="187"/>
    </location>
</feature>
<organism evidence="5 6">
    <name type="scientific">Rhodotorula taiwanensis</name>
    <dbReference type="NCBI Taxonomy" id="741276"/>
    <lineage>
        <taxon>Eukaryota</taxon>
        <taxon>Fungi</taxon>
        <taxon>Dikarya</taxon>
        <taxon>Basidiomycota</taxon>
        <taxon>Pucciniomycotina</taxon>
        <taxon>Microbotryomycetes</taxon>
        <taxon>Sporidiobolales</taxon>
        <taxon>Sporidiobolaceae</taxon>
        <taxon>Rhodotorula</taxon>
    </lineage>
</organism>
<dbReference type="Pfam" id="PF00172">
    <property type="entry name" value="Zn_clus"/>
    <property type="match status" value="1"/>
</dbReference>
<dbReference type="PROSITE" id="PS50048">
    <property type="entry name" value="ZN2_CY6_FUNGAL_2"/>
    <property type="match status" value="1"/>
</dbReference>
<dbReference type="AlphaFoldDB" id="A0A2S5B6D1"/>
<evidence type="ECO:0000259" key="4">
    <source>
        <dbReference type="PROSITE" id="PS50048"/>
    </source>
</evidence>
<reference evidence="5 6" key="1">
    <citation type="journal article" date="2018" name="Front. Microbiol.">
        <title>Prospects for Fungal Bioremediation of Acidic Radioactive Waste Sites: Characterization and Genome Sequence of Rhodotorula taiwanensis MD1149.</title>
        <authorList>
            <person name="Tkavc R."/>
            <person name="Matrosova V.Y."/>
            <person name="Grichenko O.E."/>
            <person name="Gostincar C."/>
            <person name="Volpe R.P."/>
            <person name="Klimenkova P."/>
            <person name="Gaidamakova E.K."/>
            <person name="Zhou C.E."/>
            <person name="Stewart B.J."/>
            <person name="Lyman M.G."/>
            <person name="Malfatti S.A."/>
            <person name="Rubinfeld B."/>
            <person name="Courtot M."/>
            <person name="Singh J."/>
            <person name="Dalgard C.L."/>
            <person name="Hamilton T."/>
            <person name="Frey K.G."/>
            <person name="Gunde-Cimerman N."/>
            <person name="Dugan L."/>
            <person name="Daly M.J."/>
        </authorList>
    </citation>
    <scope>NUCLEOTIDE SEQUENCE [LARGE SCALE GENOMIC DNA]</scope>
    <source>
        <strain evidence="5 6">MD1149</strain>
    </source>
</reference>
<sequence length="795" mass="88246">MRALGKKSRLRSSRPVLRAPATALRMSGQQYWDAGADAFRRQHLGNPYASSAITYEAPIYTSNEAAYGATEPYHVAPPRDATYAYRPSDIAVPASMARGPSYERDASSWDSAPQSGYGGSQARASSTSDVGTLDGQHVWRNAHHYEHRIETPLQLSLTPVTAGSSDVDLEGQSRRSAAGKERKKASTVTRKCRPASCTPCRTKKMRCSRSKPCTACVNRGDPEGCVWEGDAVPLYTANEEDEVTKLQAHVKHLEAMIAALPPAKERFPMPKSRQPSPRAQVAVPPAQQPSSECYDLTAQDLAGALLSLITSGSVVPARAGQDSFLPDGQSSRGLLAECVALVATSSRQSGRDPFIHAAAATTPPMSTPTPDGLLALVPPERELRVAYDFYRAHIAPFCFSVNHDEIEARWPRMKAILDAHDSELFVEEFEPQFFAVVMATSAFGLLKLPDALAQQHGIVGDRQAEAARWVRSATVFLEFPTDVPTLDGIRAATVLGIVHMTGSVGTLLSKSIRMFSFGASAAMELGLNRDPLEGTLRECEEHRRIFWALFNVSINVTSTTGKSWPIFDLRYVDCAFPQEFHEDELDLDERAAIARLRARQASPKFEETWITNQTHHFKIAYLAKATYDEVFAARSCSYDVVLEQDKKFVEVEAALPEPYQFRGFFDEPQTSTVQRGIVIHSCYSTEIMRLHRPFLSLAAIDKRFEYSRARCVEHARRSLYLYKPGWLSSFLPRFHACVCILLDLMSGRVEERAEDLERIQDACSQLDAHRFASPLHDRGWKILNYLLELAKAKGP</sequence>
<dbReference type="InterPro" id="IPR036864">
    <property type="entry name" value="Zn2-C6_fun-type_DNA-bd_sf"/>
</dbReference>
<dbReference type="GO" id="GO:0000981">
    <property type="term" value="F:DNA-binding transcription factor activity, RNA polymerase II-specific"/>
    <property type="evidence" value="ECO:0007669"/>
    <property type="project" value="InterPro"/>
</dbReference>
<comment type="subcellular location">
    <subcellularLocation>
        <location evidence="1">Nucleus</location>
    </subcellularLocation>
</comment>
<dbReference type="SUPFAM" id="SSF57701">
    <property type="entry name" value="Zn2/Cys6 DNA-binding domain"/>
    <property type="match status" value="1"/>
</dbReference>
<name>A0A2S5B6D1_9BASI</name>
<accession>A0A2S5B6D1</accession>
<dbReference type="CDD" id="cd00067">
    <property type="entry name" value="GAL4"/>
    <property type="match status" value="1"/>
</dbReference>
<dbReference type="Gene3D" id="4.10.240.10">
    <property type="entry name" value="Zn(2)-C6 fungal-type DNA-binding domain"/>
    <property type="match status" value="1"/>
</dbReference>
<dbReference type="Proteomes" id="UP000237144">
    <property type="component" value="Unassembled WGS sequence"/>
</dbReference>
<dbReference type="PANTHER" id="PTHR31001:SF89">
    <property type="entry name" value="ZN(2)-C6 FUNGAL-TYPE DOMAIN-CONTAINING PROTEIN"/>
    <property type="match status" value="1"/>
</dbReference>
<dbReference type="GO" id="GO:0008270">
    <property type="term" value="F:zinc ion binding"/>
    <property type="evidence" value="ECO:0007669"/>
    <property type="project" value="InterPro"/>
</dbReference>
<dbReference type="CDD" id="cd12148">
    <property type="entry name" value="fungal_TF_MHR"/>
    <property type="match status" value="1"/>
</dbReference>
<feature type="domain" description="Zn(2)-C6 fungal-type" evidence="4">
    <location>
        <begin position="196"/>
        <end position="227"/>
    </location>
</feature>
<keyword evidence="6" id="KW-1185">Reference proteome</keyword>